<dbReference type="Proteomes" id="UP000053372">
    <property type="component" value="Unassembled WGS sequence"/>
</dbReference>
<organism evidence="2 3">
    <name type="scientific">Mastigocoleus testarum BC008</name>
    <dbReference type="NCBI Taxonomy" id="371196"/>
    <lineage>
        <taxon>Bacteria</taxon>
        <taxon>Bacillati</taxon>
        <taxon>Cyanobacteriota</taxon>
        <taxon>Cyanophyceae</taxon>
        <taxon>Nostocales</taxon>
        <taxon>Hapalosiphonaceae</taxon>
        <taxon>Mastigocoleus</taxon>
    </lineage>
</organism>
<name>A0A0V7ZPT5_9CYAN</name>
<dbReference type="EMBL" id="LMTZ01000097">
    <property type="protein sequence ID" value="KST66388.1"/>
    <property type="molecule type" value="Genomic_DNA"/>
</dbReference>
<dbReference type="AlphaFoldDB" id="A0A0V7ZPT5"/>
<reference evidence="2 3" key="1">
    <citation type="journal article" date="2015" name="Genome Announc.">
        <title>Draft Genome of the Euendolithic (true boring) Cyanobacterium Mastigocoleus testarum strain BC008.</title>
        <authorList>
            <person name="Guida B.S."/>
            <person name="Garcia-Pichel F."/>
        </authorList>
    </citation>
    <scope>NUCLEOTIDE SEQUENCE [LARGE SCALE GENOMIC DNA]</scope>
    <source>
        <strain evidence="2 3">BC008</strain>
    </source>
</reference>
<protein>
    <submittedName>
        <fullName evidence="2">Uncharacterized protein</fullName>
    </submittedName>
</protein>
<gene>
    <name evidence="1" type="ORF">BC008_25800</name>
    <name evidence="2" type="ORF">BC008_26325</name>
</gene>
<dbReference type="RefSeq" id="WP_058183793.1">
    <property type="nucleotide sequence ID" value="NZ_LMTZ01000095.1"/>
</dbReference>
<evidence type="ECO:0000313" key="2">
    <source>
        <dbReference type="EMBL" id="KST66709.1"/>
    </source>
</evidence>
<accession>A0A0V7ZPT5</accession>
<evidence type="ECO:0000313" key="1">
    <source>
        <dbReference type="EMBL" id="KST66388.1"/>
    </source>
</evidence>
<dbReference type="EMBL" id="LMTZ01000095">
    <property type="protein sequence ID" value="KST66709.1"/>
    <property type="molecule type" value="Genomic_DNA"/>
</dbReference>
<proteinExistence type="predicted"/>
<keyword evidence="3" id="KW-1185">Reference proteome</keyword>
<comment type="caution">
    <text evidence="2">The sequence shown here is derived from an EMBL/GenBank/DDBJ whole genome shotgun (WGS) entry which is preliminary data.</text>
</comment>
<sequence>MRLVITSVTSLQTTNVIVVALKQDLSGRTELITLCHFIRIRNDWVRKIKDWELESSKETA</sequence>
<evidence type="ECO:0000313" key="3">
    <source>
        <dbReference type="Proteomes" id="UP000053372"/>
    </source>
</evidence>